<dbReference type="PIRSF" id="PIRSF016838">
    <property type="entry name" value="PafC"/>
    <property type="match status" value="1"/>
</dbReference>
<gene>
    <name evidence="4" type="ORF">ACFQ3W_19675</name>
</gene>
<keyword evidence="1" id="KW-0805">Transcription regulation</keyword>
<evidence type="ECO:0000313" key="4">
    <source>
        <dbReference type="EMBL" id="MFD1178502.1"/>
    </source>
</evidence>
<comment type="caution">
    <text evidence="4">The sequence shown here is derived from an EMBL/GenBank/DDBJ whole genome shotgun (WGS) entry which is preliminary data.</text>
</comment>
<dbReference type="SUPFAM" id="SSF46785">
    <property type="entry name" value="Winged helix' DNA-binding domain"/>
    <property type="match status" value="1"/>
</dbReference>
<dbReference type="Pfam" id="PF13280">
    <property type="entry name" value="WYL"/>
    <property type="match status" value="1"/>
</dbReference>
<sequence length="302" mass="34901">MNRLFEIVYILMERKTVTAAELAERFEVSTRTIYRDMDTLSGAGIPVYCTKGKGGGIGLLPDFVLNKSLLTEEEQNEILFGLQSLTATHAADSGLVLSKLSSLFQKEEINWIGVDFSHWGSGDLEKEMFSRLKMAILQSEVITFTYYSSKCEKSERQVEPMKLQFKNRAWYLQGYCLQKQDFRSFKMSRIENVHITGAHFERRQKQAPDFESSVMRPEQVVRLELEFSPRIAFRIFDEFDRSQVVRVEDGSLKVSVWYPEDEWVYGYLLSFGEDVHVISPAHVRRILGEKAKKIANLYNDSV</sequence>
<dbReference type="InterPro" id="IPR057727">
    <property type="entry name" value="WCX_dom"/>
</dbReference>
<dbReference type="PROSITE" id="PS52050">
    <property type="entry name" value="WYL"/>
    <property type="match status" value="1"/>
</dbReference>
<dbReference type="PROSITE" id="PS51000">
    <property type="entry name" value="HTH_DEOR_2"/>
    <property type="match status" value="1"/>
</dbReference>
<dbReference type="InterPro" id="IPR026881">
    <property type="entry name" value="WYL_dom"/>
</dbReference>
<dbReference type="InterPro" id="IPR028349">
    <property type="entry name" value="PafC-like"/>
</dbReference>
<name>A0ABW3S1Y7_9BACL</name>
<dbReference type="Proteomes" id="UP001597262">
    <property type="component" value="Unassembled WGS sequence"/>
</dbReference>
<evidence type="ECO:0000313" key="5">
    <source>
        <dbReference type="Proteomes" id="UP001597262"/>
    </source>
</evidence>
<accession>A0ABW3S1Y7</accession>
<dbReference type="Pfam" id="PF25583">
    <property type="entry name" value="WCX"/>
    <property type="match status" value="1"/>
</dbReference>
<dbReference type="Pfam" id="PF08279">
    <property type="entry name" value="HTH_11"/>
    <property type="match status" value="1"/>
</dbReference>
<feature type="domain" description="HTH deoR-type" evidence="3">
    <location>
        <begin position="1"/>
        <end position="58"/>
    </location>
</feature>
<keyword evidence="5" id="KW-1185">Reference proteome</keyword>
<proteinExistence type="predicted"/>
<dbReference type="Gene3D" id="1.10.10.10">
    <property type="entry name" value="Winged helix-like DNA-binding domain superfamily/Winged helix DNA-binding domain"/>
    <property type="match status" value="1"/>
</dbReference>
<keyword evidence="2" id="KW-0804">Transcription</keyword>
<protein>
    <submittedName>
        <fullName evidence="4">Helix-turn-helix transcriptional regulator</fullName>
    </submittedName>
</protein>
<dbReference type="InterPro" id="IPR013196">
    <property type="entry name" value="HTH_11"/>
</dbReference>
<evidence type="ECO:0000256" key="2">
    <source>
        <dbReference type="ARBA" id="ARBA00023163"/>
    </source>
</evidence>
<organism evidence="4 5">
    <name type="scientific">Paenibacillus puldeungensis</name>
    <dbReference type="NCBI Taxonomy" id="696536"/>
    <lineage>
        <taxon>Bacteria</taxon>
        <taxon>Bacillati</taxon>
        <taxon>Bacillota</taxon>
        <taxon>Bacilli</taxon>
        <taxon>Bacillales</taxon>
        <taxon>Paenibacillaceae</taxon>
        <taxon>Paenibacillus</taxon>
    </lineage>
</organism>
<dbReference type="InterPro" id="IPR036390">
    <property type="entry name" value="WH_DNA-bd_sf"/>
</dbReference>
<dbReference type="InterPro" id="IPR001034">
    <property type="entry name" value="DeoR_HTH"/>
</dbReference>
<dbReference type="EMBL" id="JBHTLM010000017">
    <property type="protein sequence ID" value="MFD1178502.1"/>
    <property type="molecule type" value="Genomic_DNA"/>
</dbReference>
<evidence type="ECO:0000259" key="3">
    <source>
        <dbReference type="PROSITE" id="PS51000"/>
    </source>
</evidence>
<reference evidence="5" key="1">
    <citation type="journal article" date="2019" name="Int. J. Syst. Evol. Microbiol.">
        <title>The Global Catalogue of Microorganisms (GCM) 10K type strain sequencing project: providing services to taxonomists for standard genome sequencing and annotation.</title>
        <authorList>
            <consortium name="The Broad Institute Genomics Platform"/>
            <consortium name="The Broad Institute Genome Sequencing Center for Infectious Disease"/>
            <person name="Wu L."/>
            <person name="Ma J."/>
        </authorList>
    </citation>
    <scope>NUCLEOTIDE SEQUENCE [LARGE SCALE GENOMIC DNA]</scope>
    <source>
        <strain evidence="5">CCUG 59189</strain>
    </source>
</reference>
<dbReference type="InterPro" id="IPR036388">
    <property type="entry name" value="WH-like_DNA-bd_sf"/>
</dbReference>
<dbReference type="RefSeq" id="WP_379320989.1">
    <property type="nucleotide sequence ID" value="NZ_JBHTLM010000017.1"/>
</dbReference>
<dbReference type="InterPro" id="IPR051534">
    <property type="entry name" value="CBASS_pafABC_assoc_protein"/>
</dbReference>
<dbReference type="PANTHER" id="PTHR34580">
    <property type="match status" value="1"/>
</dbReference>
<dbReference type="PANTHER" id="PTHR34580:SF1">
    <property type="entry name" value="PROTEIN PAFC"/>
    <property type="match status" value="1"/>
</dbReference>
<evidence type="ECO:0000256" key="1">
    <source>
        <dbReference type="ARBA" id="ARBA00023015"/>
    </source>
</evidence>